<evidence type="ECO:0000313" key="2">
    <source>
        <dbReference type="EMBL" id="TQL17729.1"/>
    </source>
</evidence>
<keyword evidence="1" id="KW-1133">Transmembrane helix</keyword>
<evidence type="ECO:0000256" key="1">
    <source>
        <dbReference type="SAM" id="Phobius"/>
    </source>
</evidence>
<proteinExistence type="predicted"/>
<evidence type="ECO:0000313" key="3">
    <source>
        <dbReference type="Proteomes" id="UP000316887"/>
    </source>
</evidence>
<name>A0A542W2L3_ZYMMB</name>
<organism evidence="2 3">
    <name type="scientific">Zymomonas mobilis</name>
    <dbReference type="NCBI Taxonomy" id="542"/>
    <lineage>
        <taxon>Bacteria</taxon>
        <taxon>Pseudomonadati</taxon>
        <taxon>Pseudomonadota</taxon>
        <taxon>Alphaproteobacteria</taxon>
        <taxon>Sphingomonadales</taxon>
        <taxon>Zymomonadaceae</taxon>
        <taxon>Zymomonas</taxon>
    </lineage>
</organism>
<keyword evidence="1" id="KW-0812">Transmembrane</keyword>
<keyword evidence="1" id="KW-0472">Membrane</keyword>
<dbReference type="EMBL" id="VFOF01000001">
    <property type="protein sequence ID" value="TQL17729.1"/>
    <property type="molecule type" value="Genomic_DNA"/>
</dbReference>
<feature type="transmembrane region" description="Helical" evidence="1">
    <location>
        <begin position="43"/>
        <end position="76"/>
    </location>
</feature>
<dbReference type="OrthoDB" id="5291370at2"/>
<protein>
    <submittedName>
        <fullName evidence="2">Uncharacterized protein</fullName>
    </submittedName>
</protein>
<reference evidence="2 3" key="1">
    <citation type="submission" date="2019-06" db="EMBL/GenBank/DDBJ databases">
        <title>Genome sequencing of Zymomonas mobilis strains for genetic engineering and biofuel applications.</title>
        <authorList>
            <person name="Teravest M."/>
        </authorList>
    </citation>
    <scope>NUCLEOTIDE SEQUENCE [LARGE SCALE GENOMIC DNA]</scope>
    <source>
        <strain evidence="2 3">AN0101</strain>
    </source>
</reference>
<comment type="caution">
    <text evidence="2">The sequence shown here is derived from an EMBL/GenBank/DDBJ whole genome shotgun (WGS) entry which is preliminary data.</text>
</comment>
<dbReference type="AlphaFoldDB" id="A0A542W2L3"/>
<dbReference type="Proteomes" id="UP000316887">
    <property type="component" value="Unassembled WGS sequence"/>
</dbReference>
<sequence>MNTTDAKTLNTAVCLWKKPHHLGRMSFKEWVSVYFHDGLPVAYMALATALLGYLIGGFSGACIGYMAGLLGSYIYLFETGYIRHGQSEESPTFFNSGYALEITKEYPRVELYSEGEILSSPKEKDHYKSFFEGVDQTSANFA</sequence>
<gene>
    <name evidence="2" type="ORF">FBY58_1332</name>
</gene>
<accession>A0A542W2L3</accession>